<evidence type="ECO:0000256" key="10">
    <source>
        <dbReference type="SAM" id="SignalP"/>
    </source>
</evidence>
<reference evidence="12 13" key="1">
    <citation type="journal article" date="2024" name="BMC Genomics">
        <title>Genome assembly of redclaw crayfish (Cherax quadricarinatus) provides insights into its immune adaptation and hypoxia tolerance.</title>
        <authorList>
            <person name="Liu Z."/>
            <person name="Zheng J."/>
            <person name="Li H."/>
            <person name="Fang K."/>
            <person name="Wang S."/>
            <person name="He J."/>
            <person name="Zhou D."/>
            <person name="Weng S."/>
            <person name="Chi M."/>
            <person name="Gu Z."/>
            <person name="He J."/>
            <person name="Li F."/>
            <person name="Wang M."/>
        </authorList>
    </citation>
    <scope>NUCLEOTIDE SEQUENCE [LARGE SCALE GENOMIC DNA]</scope>
    <source>
        <strain evidence="12">ZL_2023a</strain>
    </source>
</reference>
<evidence type="ECO:0000256" key="2">
    <source>
        <dbReference type="ARBA" id="ARBA00022614"/>
    </source>
</evidence>
<evidence type="ECO:0000256" key="8">
    <source>
        <dbReference type="ARBA" id="ARBA00023157"/>
    </source>
</evidence>
<dbReference type="EMBL" id="JARKIK010000066">
    <property type="protein sequence ID" value="KAK8729987.1"/>
    <property type="molecule type" value="Genomic_DNA"/>
</dbReference>
<dbReference type="InterPro" id="IPR052313">
    <property type="entry name" value="GPIb-IX-V_Complex"/>
</dbReference>
<dbReference type="GO" id="GO:0016020">
    <property type="term" value="C:membrane"/>
    <property type="evidence" value="ECO:0007669"/>
    <property type="project" value="UniProtKB-SubCell"/>
</dbReference>
<evidence type="ECO:0000259" key="11">
    <source>
        <dbReference type="SMART" id="SM00013"/>
    </source>
</evidence>
<dbReference type="PANTHER" id="PTHR22650:SF4">
    <property type="entry name" value="LEUCINE-RICH REPEAT AND TRANSMEMBRANE DOMAIN-CONTAINING PROTEIN 2-LIKE"/>
    <property type="match status" value="1"/>
</dbReference>
<feature type="domain" description="LRRNT" evidence="11">
    <location>
        <begin position="254"/>
        <end position="295"/>
    </location>
</feature>
<dbReference type="SUPFAM" id="SSF52058">
    <property type="entry name" value="L domain-like"/>
    <property type="match status" value="1"/>
</dbReference>
<dbReference type="PANTHER" id="PTHR22650">
    <property type="entry name" value="GLYCOPROTEIN IB BETA"/>
    <property type="match status" value="1"/>
</dbReference>
<keyword evidence="7 9" id="KW-0472">Membrane</keyword>
<protein>
    <recommendedName>
        <fullName evidence="11">LRRNT domain-containing protein</fullName>
    </recommendedName>
</protein>
<keyword evidence="6 9" id="KW-1133">Transmembrane helix</keyword>
<accession>A0AAW0WRH7</accession>
<dbReference type="Gene3D" id="3.80.10.10">
    <property type="entry name" value="Ribonuclease Inhibitor"/>
    <property type="match status" value="2"/>
</dbReference>
<comment type="caution">
    <text evidence="12">The sequence shown here is derived from an EMBL/GenBank/DDBJ whole genome shotgun (WGS) entry which is preliminary data.</text>
</comment>
<organism evidence="12 13">
    <name type="scientific">Cherax quadricarinatus</name>
    <name type="common">Australian red claw crayfish</name>
    <dbReference type="NCBI Taxonomy" id="27406"/>
    <lineage>
        <taxon>Eukaryota</taxon>
        <taxon>Metazoa</taxon>
        <taxon>Ecdysozoa</taxon>
        <taxon>Arthropoda</taxon>
        <taxon>Crustacea</taxon>
        <taxon>Multicrustacea</taxon>
        <taxon>Malacostraca</taxon>
        <taxon>Eumalacostraca</taxon>
        <taxon>Eucarida</taxon>
        <taxon>Decapoda</taxon>
        <taxon>Pleocyemata</taxon>
        <taxon>Astacidea</taxon>
        <taxon>Parastacoidea</taxon>
        <taxon>Parastacidae</taxon>
        <taxon>Cherax</taxon>
    </lineage>
</organism>
<dbReference type="Proteomes" id="UP001445076">
    <property type="component" value="Unassembled WGS sequence"/>
</dbReference>
<keyword evidence="5" id="KW-0130">Cell adhesion</keyword>
<feature type="non-terminal residue" evidence="12">
    <location>
        <position position="1"/>
    </location>
</feature>
<keyword evidence="3 9" id="KW-0812">Transmembrane</keyword>
<feature type="signal peptide" evidence="10">
    <location>
        <begin position="1"/>
        <end position="27"/>
    </location>
</feature>
<evidence type="ECO:0000256" key="3">
    <source>
        <dbReference type="ARBA" id="ARBA00022692"/>
    </source>
</evidence>
<proteinExistence type="predicted"/>
<keyword evidence="2" id="KW-0433">Leucine-rich repeat</keyword>
<dbReference type="AlphaFoldDB" id="A0AAW0WRH7"/>
<dbReference type="InterPro" id="IPR000372">
    <property type="entry name" value="LRRNT"/>
</dbReference>
<evidence type="ECO:0000256" key="5">
    <source>
        <dbReference type="ARBA" id="ARBA00022889"/>
    </source>
</evidence>
<sequence>RGRAMQCSVSVGLWVVVTAMVIVGAEAFTYLKRKFGPDPIITYTNPSCRSLPRHNEVVCEGLKSLEEVTSLVSSEQLPQVTTLTIAHANISSFTLDDLVSLTSLHTLMFNFSYVKNWTAPHLDPLPSVTTLLLNHCWDNNMLKIIEKKPTLVLTSQMLSYVPSLEELYLVDCFLMQPEKLEDVKHLRKLHIIDGGVGCDSSNLWLLDWFESGRASISRNTTCYIPTVHDMATLFSLSGRELLMWLRYKKETERECVAPCNCSVTGIKENLDPIIHVDCQEVGLTELPIIPHNTTRLTLDRNNITNMSLLFTSELYHHIDSIALNYNRISYMDGELYYNYIKNRSMDIIIKLAYNGLKTMPVKIMKQVHNEAAKEGKNHLPMFDLSNNPWNCDDCSFLPDFQELVYYQNYEMDPSNIRCANWTSTAGQQVVKLDVNSLCAPDPPLLQPLDILNICMGILLLMLIFNFLHNFVQYKRHGKLPWIITKLPCC</sequence>
<evidence type="ECO:0000256" key="9">
    <source>
        <dbReference type="SAM" id="Phobius"/>
    </source>
</evidence>
<evidence type="ECO:0000256" key="4">
    <source>
        <dbReference type="ARBA" id="ARBA00022729"/>
    </source>
</evidence>
<evidence type="ECO:0000256" key="7">
    <source>
        <dbReference type="ARBA" id="ARBA00023136"/>
    </source>
</evidence>
<evidence type="ECO:0000256" key="1">
    <source>
        <dbReference type="ARBA" id="ARBA00004479"/>
    </source>
</evidence>
<feature type="chain" id="PRO_5043497460" description="LRRNT domain-containing protein" evidence="10">
    <location>
        <begin position="28"/>
        <end position="489"/>
    </location>
</feature>
<feature type="transmembrane region" description="Helical" evidence="9">
    <location>
        <begin position="450"/>
        <end position="471"/>
    </location>
</feature>
<keyword evidence="8" id="KW-1015">Disulfide bond</keyword>
<keyword evidence="13" id="KW-1185">Reference proteome</keyword>
<dbReference type="InterPro" id="IPR032675">
    <property type="entry name" value="LRR_dom_sf"/>
</dbReference>
<dbReference type="SMART" id="SM00013">
    <property type="entry name" value="LRRNT"/>
    <property type="match status" value="1"/>
</dbReference>
<name>A0AAW0WRH7_CHEQU</name>
<evidence type="ECO:0000313" key="13">
    <source>
        <dbReference type="Proteomes" id="UP001445076"/>
    </source>
</evidence>
<evidence type="ECO:0000313" key="12">
    <source>
        <dbReference type="EMBL" id="KAK8729987.1"/>
    </source>
</evidence>
<evidence type="ECO:0000256" key="6">
    <source>
        <dbReference type="ARBA" id="ARBA00022989"/>
    </source>
</evidence>
<gene>
    <name evidence="12" type="ORF">OTU49_008421</name>
</gene>
<comment type="subcellular location">
    <subcellularLocation>
        <location evidence="1">Membrane</location>
        <topology evidence="1">Single-pass type I membrane protein</topology>
    </subcellularLocation>
</comment>
<keyword evidence="4 10" id="KW-0732">Signal</keyword>